<dbReference type="Proteomes" id="UP001256588">
    <property type="component" value="Unassembled WGS sequence"/>
</dbReference>
<feature type="region of interest" description="Disordered" evidence="1">
    <location>
        <begin position="707"/>
        <end position="740"/>
    </location>
</feature>
<proteinExistence type="predicted"/>
<dbReference type="Pfam" id="PF26363">
    <property type="entry name" value="Phospholipase-like"/>
    <property type="match status" value="1"/>
</dbReference>
<comment type="caution">
    <text evidence="2">The sequence shown here is derived from an EMBL/GenBank/DDBJ whole genome shotgun (WGS) entry which is preliminary data.</text>
</comment>
<evidence type="ECO:0000256" key="1">
    <source>
        <dbReference type="SAM" id="MobiDB-lite"/>
    </source>
</evidence>
<evidence type="ECO:0000313" key="3">
    <source>
        <dbReference type="Proteomes" id="UP001256588"/>
    </source>
</evidence>
<gene>
    <name evidence="2" type="ORF">J2W68_003520</name>
</gene>
<sequence length="740" mass="76825">MTIQHEERQRLLSALRSSGLHEAADEADRLEVAYHAQEMAKLSHDVYDAAKNVGESPSPWTRVSATPALLRELLPGLDLDDGQILELLHPKNSGFRAEIYIPDPAVLGPGYKPTLVFKGSTGEVIENGKLRDTTIEDFVANNFPQSIGLATDYYDRAMELALALQRAGLEFDIAGHSLAGGKASAASAVTGMQAVTFNAAGLHPDTAKNFAQASGNLPLFDIDQTVTAWQVQGDVLNDGLQRDIRGMSEVQRERVAMLLTNTVAAMQGTPAGRDFLEQRLLPGIPEVSHPAVRAFLAKLEQGDAIAMIRDLPEAAGKRMPPLVAMTHHEQMLVAREDRASMAELHQLSVPVLTVLAMGARGANAGAQMGGVIADGGRVLGEGLATSGDAARAATGVAGEHLDRSWSGAGLVLSRSAQAMGEFSAQARLVGAHGAAAIDHAQGLAGAGIASARGSLLRSAGDAAGVWSEAWRDGLHAHAERVEAAGDAMLDRNRGEAAAALEQGRTAAQARRDVAGAIAAGVQVGADAFGAQARNQLVYVGERLDAGLEVAGAQLTRVTAHAPTAGAGLGGLSGVVVGGTLTFDPRTPHGRQHWSGAIELVREGGPALSEAVGRHGMDTAVLASMERHIAEQEAAAKALLRERDRGSETPTLQTPSALRSGGVGAALEDLLSAVRQGDAGAAKQASHALLQAPGAQAWLADGQAKLSARDQAAAVSPEAAEQHAPHRQVPQGPAEQAAPAY</sequence>
<keyword evidence="3" id="KW-1185">Reference proteome</keyword>
<dbReference type="RefSeq" id="WP_310238513.1">
    <property type="nucleotide sequence ID" value="NZ_JAVDWO010000019.1"/>
</dbReference>
<organism evidence="2 3">
    <name type="scientific">Luteimonas terrae</name>
    <dbReference type="NCBI Taxonomy" id="1530191"/>
    <lineage>
        <taxon>Bacteria</taxon>
        <taxon>Pseudomonadati</taxon>
        <taxon>Pseudomonadota</taxon>
        <taxon>Gammaproteobacteria</taxon>
        <taxon>Lysobacterales</taxon>
        <taxon>Lysobacteraceae</taxon>
        <taxon>Luteimonas</taxon>
    </lineage>
</organism>
<evidence type="ECO:0000313" key="2">
    <source>
        <dbReference type="EMBL" id="MDR7194772.1"/>
    </source>
</evidence>
<reference evidence="2 3" key="1">
    <citation type="submission" date="2023-07" db="EMBL/GenBank/DDBJ databases">
        <title>Sorghum-associated microbial communities from plants grown in Nebraska, USA.</title>
        <authorList>
            <person name="Schachtman D."/>
        </authorList>
    </citation>
    <scope>NUCLEOTIDE SEQUENCE [LARGE SCALE GENOMIC DNA]</scope>
    <source>
        <strain evidence="2 3">4099</strain>
    </source>
</reference>
<name>A0ABU1Y181_9GAMM</name>
<evidence type="ECO:0008006" key="4">
    <source>
        <dbReference type="Google" id="ProtNLM"/>
    </source>
</evidence>
<accession>A0ABU1Y181</accession>
<protein>
    <recommendedName>
        <fullName evidence="4">Phospholipase</fullName>
    </recommendedName>
</protein>
<dbReference type="EMBL" id="JAVDWO010000019">
    <property type="protein sequence ID" value="MDR7194772.1"/>
    <property type="molecule type" value="Genomic_DNA"/>
</dbReference>